<dbReference type="EMBL" id="JBHSWJ010000002">
    <property type="protein sequence ID" value="MFC6714986.1"/>
    <property type="molecule type" value="Genomic_DNA"/>
</dbReference>
<name>A0ABW2AV28_9MICO</name>
<dbReference type="PANTHER" id="PTHR33990">
    <property type="entry name" value="PROTEIN YJDN-RELATED"/>
    <property type="match status" value="1"/>
</dbReference>
<dbReference type="SUPFAM" id="SSF54593">
    <property type="entry name" value="Glyoxalase/Bleomycin resistance protein/Dihydroxybiphenyl dioxygenase"/>
    <property type="match status" value="2"/>
</dbReference>
<evidence type="ECO:0000259" key="1">
    <source>
        <dbReference type="Pfam" id="PF06983"/>
    </source>
</evidence>
<proteinExistence type="predicted"/>
<dbReference type="CDD" id="cd06588">
    <property type="entry name" value="PhnB_like"/>
    <property type="match status" value="2"/>
</dbReference>
<feature type="domain" description="PhnB-like" evidence="1">
    <location>
        <begin position="152"/>
        <end position="271"/>
    </location>
</feature>
<dbReference type="Gene3D" id="3.30.720.110">
    <property type="match status" value="1"/>
</dbReference>
<keyword evidence="3" id="KW-1185">Reference proteome</keyword>
<feature type="domain" description="PhnB-like" evidence="1">
    <location>
        <begin position="3"/>
        <end position="139"/>
    </location>
</feature>
<dbReference type="RefSeq" id="WP_377823762.1">
    <property type="nucleotide sequence ID" value="NZ_JBHSWJ010000002.1"/>
</dbReference>
<dbReference type="InterPro" id="IPR029068">
    <property type="entry name" value="Glyas_Bleomycin-R_OHBP_Dase"/>
</dbReference>
<evidence type="ECO:0000313" key="3">
    <source>
        <dbReference type="Proteomes" id="UP001596356"/>
    </source>
</evidence>
<evidence type="ECO:0000313" key="2">
    <source>
        <dbReference type="EMBL" id="MFC6714986.1"/>
    </source>
</evidence>
<dbReference type="Pfam" id="PF06983">
    <property type="entry name" value="3-dmu-9_3-mt"/>
    <property type="match status" value="2"/>
</dbReference>
<sequence length="299" mass="32654">MPNITPCIWFDSDAVGAAELYVSLFPDSRIVRTVDYPASANDGLADFQLDRAGTVLTVDFELAGLSFIGLNGGPQFRPTPALSFMVNFDLSRDPDARGSLDRVWAALSDGGQVLMEVGEYPFSPHYGWVDDKYGVSWQLMLTDPEGDLRPHIMPSFLFSGAVTGRAQEAIAYWGSLFEGSHPGQIVTRPEAEGNAAAGSLLYGDFTLGDQWFVAMDSPVEHAFTFTEGVSLSVSPHGQDGIDHFWAGLSHVPEAEQCGWCKDQFGVSWQIVPVNMDELMSKPGAFATMMKQHKIVIGEY</sequence>
<dbReference type="PANTHER" id="PTHR33990:SF2">
    <property type="entry name" value="PHNB-LIKE DOMAIN-CONTAINING PROTEIN"/>
    <property type="match status" value="1"/>
</dbReference>
<comment type="caution">
    <text evidence="2">The sequence shown here is derived from an EMBL/GenBank/DDBJ whole genome shotgun (WGS) entry which is preliminary data.</text>
</comment>
<gene>
    <name evidence="2" type="ORF">ACFQBT_14710</name>
</gene>
<dbReference type="Gene3D" id="3.10.180.10">
    <property type="entry name" value="2,3-Dihydroxybiphenyl 1,2-Dioxygenase, domain 1"/>
    <property type="match status" value="1"/>
</dbReference>
<organism evidence="2 3">
    <name type="scientific">Branchiibius cervicis</name>
    <dbReference type="NCBI Taxonomy" id="908252"/>
    <lineage>
        <taxon>Bacteria</taxon>
        <taxon>Bacillati</taxon>
        <taxon>Actinomycetota</taxon>
        <taxon>Actinomycetes</taxon>
        <taxon>Micrococcales</taxon>
        <taxon>Dermacoccaceae</taxon>
        <taxon>Branchiibius</taxon>
    </lineage>
</organism>
<reference evidence="3" key="1">
    <citation type="journal article" date="2019" name="Int. J. Syst. Evol. Microbiol.">
        <title>The Global Catalogue of Microorganisms (GCM) 10K type strain sequencing project: providing services to taxonomists for standard genome sequencing and annotation.</title>
        <authorList>
            <consortium name="The Broad Institute Genomics Platform"/>
            <consortium name="The Broad Institute Genome Sequencing Center for Infectious Disease"/>
            <person name="Wu L."/>
            <person name="Ma J."/>
        </authorList>
    </citation>
    <scope>NUCLEOTIDE SEQUENCE [LARGE SCALE GENOMIC DNA]</scope>
    <source>
        <strain evidence="3">NBRC 106593</strain>
    </source>
</reference>
<protein>
    <submittedName>
        <fullName evidence="2">VOC family protein</fullName>
    </submittedName>
</protein>
<dbReference type="Gene3D" id="3.30.720.100">
    <property type="match status" value="1"/>
</dbReference>
<accession>A0ABW2AV28</accession>
<dbReference type="InterPro" id="IPR028973">
    <property type="entry name" value="PhnB-like"/>
</dbReference>
<dbReference type="Proteomes" id="UP001596356">
    <property type="component" value="Unassembled WGS sequence"/>
</dbReference>